<dbReference type="OrthoDB" id="10517391at2759"/>
<dbReference type="KEGG" id="cre:CHLRE_03g149001v5"/>
<dbReference type="EMBL" id="CM008964">
    <property type="protein sequence ID" value="PNW84561.1"/>
    <property type="molecule type" value="Genomic_DNA"/>
</dbReference>
<organism evidence="2 3">
    <name type="scientific">Chlamydomonas reinhardtii</name>
    <name type="common">Chlamydomonas smithii</name>
    <dbReference type="NCBI Taxonomy" id="3055"/>
    <lineage>
        <taxon>Eukaryota</taxon>
        <taxon>Viridiplantae</taxon>
        <taxon>Chlorophyta</taxon>
        <taxon>core chlorophytes</taxon>
        <taxon>Chlorophyceae</taxon>
        <taxon>CS clade</taxon>
        <taxon>Chlamydomonadales</taxon>
        <taxon>Chlamydomonadaceae</taxon>
        <taxon>Chlamydomonas</taxon>
    </lineage>
</organism>
<feature type="region of interest" description="Disordered" evidence="1">
    <location>
        <begin position="231"/>
        <end position="253"/>
    </location>
</feature>
<dbReference type="GeneID" id="5721177"/>
<proteinExistence type="predicted"/>
<dbReference type="RefSeq" id="XP_001695685.2">
    <property type="nucleotide sequence ID" value="XM_001695633.2"/>
</dbReference>
<dbReference type="AlphaFoldDB" id="A0A2K3DVJ6"/>
<evidence type="ECO:0000256" key="1">
    <source>
        <dbReference type="SAM" id="MobiDB-lite"/>
    </source>
</evidence>
<dbReference type="PaxDb" id="3055-EDP01472"/>
<name>A0A2K3DVJ6_CHLRE</name>
<evidence type="ECO:0000313" key="2">
    <source>
        <dbReference type="EMBL" id="PNW84561.1"/>
    </source>
</evidence>
<accession>A0A2K3DVJ6</accession>
<dbReference type="InParanoid" id="A0A2K3DVJ6"/>
<dbReference type="Proteomes" id="UP000006906">
    <property type="component" value="Chromosome 3"/>
</dbReference>
<protein>
    <submittedName>
        <fullName evidence="2">Uncharacterized protein</fullName>
    </submittedName>
</protein>
<keyword evidence="3" id="KW-1185">Reference proteome</keyword>
<evidence type="ECO:0000313" key="3">
    <source>
        <dbReference type="Proteomes" id="UP000006906"/>
    </source>
</evidence>
<sequence>MKRCYHFLGAPEQQAAAATWQSAAEAPSGHDFEVLWELLEPDDEGPEWEAGLLPRERELLPGADPGLLASRAATALAHFSTVPRAIRRLLRLRPGTLLAGGTFRVALQQPLMVMASFLGCSLPATVVMCAEEPRLMEVPVIQLSAAREAIRTTIRVAWCPYEEDDATAAAATLLLRARPGLALEPASVLLARADTLALLHWHVLAGLGGGELNRWLNPEDVTTTTAGVAYSRSQSRVSDSHSRRGGMPQPPPHAVLTPSDANRLAAAMSVPLHVMLRLLWLRRKRGSCEYATSVLRLRCRHNDAKAALASAASWPRDAR</sequence>
<dbReference type="Gramene" id="PNW84561">
    <property type="protein sequence ID" value="PNW84561"/>
    <property type="gene ID" value="CHLRE_03g149001v5"/>
</dbReference>
<reference evidence="2 3" key="1">
    <citation type="journal article" date="2007" name="Science">
        <title>The Chlamydomonas genome reveals the evolution of key animal and plant functions.</title>
        <authorList>
            <person name="Merchant S.S."/>
            <person name="Prochnik S.E."/>
            <person name="Vallon O."/>
            <person name="Harris E.H."/>
            <person name="Karpowicz S.J."/>
            <person name="Witman G.B."/>
            <person name="Terry A."/>
            <person name="Salamov A."/>
            <person name="Fritz-Laylin L.K."/>
            <person name="Marechal-Drouard L."/>
            <person name="Marshall W.F."/>
            <person name="Qu L.H."/>
            <person name="Nelson D.R."/>
            <person name="Sanderfoot A.A."/>
            <person name="Spalding M.H."/>
            <person name="Kapitonov V.V."/>
            <person name="Ren Q."/>
            <person name="Ferris P."/>
            <person name="Lindquist E."/>
            <person name="Shapiro H."/>
            <person name="Lucas S.M."/>
            <person name="Grimwood J."/>
            <person name="Schmutz J."/>
            <person name="Cardol P."/>
            <person name="Cerutti H."/>
            <person name="Chanfreau G."/>
            <person name="Chen C.L."/>
            <person name="Cognat V."/>
            <person name="Croft M.T."/>
            <person name="Dent R."/>
            <person name="Dutcher S."/>
            <person name="Fernandez E."/>
            <person name="Fukuzawa H."/>
            <person name="Gonzalez-Ballester D."/>
            <person name="Gonzalez-Halphen D."/>
            <person name="Hallmann A."/>
            <person name="Hanikenne M."/>
            <person name="Hippler M."/>
            <person name="Inwood W."/>
            <person name="Jabbari K."/>
            <person name="Kalanon M."/>
            <person name="Kuras R."/>
            <person name="Lefebvre P.A."/>
            <person name="Lemaire S.D."/>
            <person name="Lobanov A.V."/>
            <person name="Lohr M."/>
            <person name="Manuell A."/>
            <person name="Meier I."/>
            <person name="Mets L."/>
            <person name="Mittag M."/>
            <person name="Mittelmeier T."/>
            <person name="Moroney J.V."/>
            <person name="Moseley J."/>
            <person name="Napoli C."/>
            <person name="Nedelcu A.M."/>
            <person name="Niyogi K."/>
            <person name="Novoselov S.V."/>
            <person name="Paulsen I.T."/>
            <person name="Pazour G."/>
            <person name="Purton S."/>
            <person name="Ral J.P."/>
            <person name="Riano-Pachon D.M."/>
            <person name="Riekhof W."/>
            <person name="Rymarquis L."/>
            <person name="Schroda M."/>
            <person name="Stern D."/>
            <person name="Umen J."/>
            <person name="Willows R."/>
            <person name="Wilson N."/>
            <person name="Zimmer S.L."/>
            <person name="Allmer J."/>
            <person name="Balk J."/>
            <person name="Bisova K."/>
            <person name="Chen C.J."/>
            <person name="Elias M."/>
            <person name="Gendler K."/>
            <person name="Hauser C."/>
            <person name="Lamb M.R."/>
            <person name="Ledford H."/>
            <person name="Long J.C."/>
            <person name="Minagawa J."/>
            <person name="Page M.D."/>
            <person name="Pan J."/>
            <person name="Pootakham W."/>
            <person name="Roje S."/>
            <person name="Rose A."/>
            <person name="Stahlberg E."/>
            <person name="Terauchi A.M."/>
            <person name="Yang P."/>
            <person name="Ball S."/>
            <person name="Bowler C."/>
            <person name="Dieckmann C.L."/>
            <person name="Gladyshev V.N."/>
            <person name="Green P."/>
            <person name="Jorgensen R."/>
            <person name="Mayfield S."/>
            <person name="Mueller-Roeber B."/>
            <person name="Rajamani S."/>
            <person name="Sayre R.T."/>
            <person name="Brokstein P."/>
            <person name="Dubchak I."/>
            <person name="Goodstein D."/>
            <person name="Hornick L."/>
            <person name="Huang Y.W."/>
            <person name="Jhaveri J."/>
            <person name="Luo Y."/>
            <person name="Martinez D."/>
            <person name="Ngau W.C."/>
            <person name="Otillar B."/>
            <person name="Poliakov A."/>
            <person name="Porter A."/>
            <person name="Szajkowski L."/>
            <person name="Werner G."/>
            <person name="Zhou K."/>
            <person name="Grigoriev I.V."/>
            <person name="Rokhsar D.S."/>
            <person name="Grossman A.R."/>
        </authorList>
    </citation>
    <scope>NUCLEOTIDE SEQUENCE [LARGE SCALE GENOMIC DNA]</scope>
    <source>
        <strain evidence="3">CC-503</strain>
    </source>
</reference>
<gene>
    <name evidence="2" type="ORF">CHLRE_03g149001v5</name>
</gene>